<dbReference type="InterPro" id="IPR038087">
    <property type="entry name" value="RNAP_delta_N_dom_sf"/>
</dbReference>
<dbReference type="OrthoDB" id="9784733at2"/>
<gene>
    <name evidence="4" type="ORF">NIDE0162</name>
</gene>
<dbReference type="STRING" id="330214.NIDE0162"/>
<dbReference type="GO" id="GO:0006355">
    <property type="term" value="P:regulation of DNA-templated transcription"/>
    <property type="evidence" value="ECO:0007669"/>
    <property type="project" value="InterPro"/>
</dbReference>
<reference evidence="4 5" key="1">
    <citation type="journal article" date="2010" name="Proc. Natl. Acad. Sci. U.S.A.">
        <title>A Nitrospira metagenome illuminates the physiology and evolution of globally important nitrite-oxidizing bacteria.</title>
        <authorList>
            <person name="Lucker S."/>
            <person name="Wagner M."/>
            <person name="Maixner F."/>
            <person name="Pelletier E."/>
            <person name="Koch H."/>
            <person name="Vacherie B."/>
            <person name="Rattei T."/>
            <person name="Sinninghe Damste J."/>
            <person name="Spieck E."/>
            <person name="Le Paslier D."/>
            <person name="Daims H."/>
        </authorList>
    </citation>
    <scope>NUCLEOTIDE SEQUENCE [LARGE SCALE GENOMIC DNA]</scope>
</reference>
<evidence type="ECO:0000313" key="4">
    <source>
        <dbReference type="EMBL" id="CBK39946.1"/>
    </source>
</evidence>
<dbReference type="Pfam" id="PF05066">
    <property type="entry name" value="HARE-HTH"/>
    <property type="match status" value="1"/>
</dbReference>
<dbReference type="Gene3D" id="1.10.10.1250">
    <property type="entry name" value="RNA polymerase, subunit delta, N-terminal domain"/>
    <property type="match status" value="1"/>
</dbReference>
<evidence type="ECO:0000256" key="2">
    <source>
        <dbReference type="SAM" id="Coils"/>
    </source>
</evidence>
<feature type="coiled-coil region" evidence="2">
    <location>
        <begin position="38"/>
        <end position="79"/>
    </location>
</feature>
<keyword evidence="1" id="KW-0804">Transcription</keyword>
<protein>
    <recommendedName>
        <fullName evidence="3">HTH HARE-type domain-containing protein</fullName>
    </recommendedName>
</protein>
<accession>D8P9N7</accession>
<feature type="domain" description="HTH HARE-type" evidence="3">
    <location>
        <begin position="135"/>
        <end position="200"/>
    </location>
</feature>
<sequence length="206" mass="23382">MHSACTRVECDQIVVLNHLTENESLAIKQVCFIEDLLVEELTDILVGLEQRISAYRNRYQELEKKRRRLDDEIAMIKKYLELAETLYRVEADKAKLASLSSQIITDEKGIRPLPVTDVTDQSREILLGKSKYVGKSVPEAAYQILREASRPMHAKELLQRLLEGGLQIKGKTPLTSVATSLKRDKRFQKVGPNTFAVMTQELTAVV</sequence>
<proteinExistence type="predicted"/>
<keyword evidence="2" id="KW-0175">Coiled coil</keyword>
<name>D8P9N7_9BACT</name>
<keyword evidence="5" id="KW-1185">Reference proteome</keyword>
<dbReference type="AlphaFoldDB" id="D8P9N7"/>
<evidence type="ECO:0000259" key="3">
    <source>
        <dbReference type="PROSITE" id="PS51913"/>
    </source>
</evidence>
<organism evidence="4 5">
    <name type="scientific">Nitrospira defluvii</name>
    <dbReference type="NCBI Taxonomy" id="330214"/>
    <lineage>
        <taxon>Bacteria</taxon>
        <taxon>Pseudomonadati</taxon>
        <taxon>Nitrospirota</taxon>
        <taxon>Nitrospiria</taxon>
        <taxon>Nitrospirales</taxon>
        <taxon>Nitrospiraceae</taxon>
        <taxon>Nitrospira</taxon>
    </lineage>
</organism>
<evidence type="ECO:0000256" key="1">
    <source>
        <dbReference type="ARBA" id="ARBA00023163"/>
    </source>
</evidence>
<dbReference type="PROSITE" id="PS51913">
    <property type="entry name" value="HTH_HARE"/>
    <property type="match status" value="1"/>
</dbReference>
<dbReference type="InterPro" id="IPR007759">
    <property type="entry name" value="Asxl_HARE-HTH"/>
</dbReference>
<dbReference type="EMBL" id="FP929003">
    <property type="protein sequence ID" value="CBK39946.1"/>
    <property type="molecule type" value="Genomic_DNA"/>
</dbReference>
<dbReference type="HOGENOM" id="CLU_1329926_0_0_0"/>
<dbReference type="KEGG" id="nde:NIDE0162"/>
<evidence type="ECO:0000313" key="5">
    <source>
        <dbReference type="Proteomes" id="UP000001660"/>
    </source>
</evidence>
<dbReference type="Proteomes" id="UP000001660">
    <property type="component" value="Chromosome"/>
</dbReference>